<gene>
    <name evidence="1" type="ordered locus">YPK_3114</name>
</gene>
<protein>
    <submittedName>
        <fullName evidence="1">GP46 family protein</fullName>
    </submittedName>
</protein>
<sequence>MTTDIKTIWEPGKLLGDWQTGGGGLLDGNDLETAILISLFTDRLARADDVIDGDDRRGWWGDTGSEHPIGSRLWLLRREKLTTKVALKAEDYANEALVWLLDDRVVTAISTNAQIMYPNRLNLIIGYQQPAKTQASVKFSWVWEI</sequence>
<organism evidence="1">
    <name type="scientific">Yersinia pseudotuberculosis serotype O:3 (strain YPIII)</name>
    <dbReference type="NCBI Taxonomy" id="502800"/>
    <lineage>
        <taxon>Bacteria</taxon>
        <taxon>Pseudomonadati</taxon>
        <taxon>Pseudomonadota</taxon>
        <taxon>Gammaproteobacteria</taxon>
        <taxon>Enterobacterales</taxon>
        <taxon>Yersiniaceae</taxon>
        <taxon>Yersinia</taxon>
    </lineage>
</organism>
<dbReference type="Pfam" id="PF07409">
    <property type="entry name" value="GP46"/>
    <property type="match status" value="1"/>
</dbReference>
<proteinExistence type="predicted"/>
<name>A0A0H3B4P0_YERPY</name>
<dbReference type="InterPro" id="IPR010877">
    <property type="entry name" value="Phage_Mu_Gp46"/>
</dbReference>
<dbReference type="AlphaFoldDB" id="A0A0H3B4P0"/>
<evidence type="ECO:0000313" key="1">
    <source>
        <dbReference type="EMBL" id="ACA69385.1"/>
    </source>
</evidence>
<reference evidence="1" key="1">
    <citation type="submission" date="2008-02" db="EMBL/GenBank/DDBJ databases">
        <title>Complete sequence of Yersinia pseudotuberculosis YPIII.</title>
        <authorList>
            <consortium name="US DOE Joint Genome Institute"/>
            <person name="Challacombe J.F."/>
            <person name="Bruce D."/>
            <person name="Detter J.C."/>
            <person name="Green L."/>
            <person name="Land M."/>
            <person name="Munk C."/>
            <person name="Lindler L.E."/>
            <person name="Nikolich M.P."/>
            <person name="Brettin T."/>
        </authorList>
    </citation>
    <scope>NUCLEOTIDE SEQUENCE</scope>
    <source>
        <strain evidence="1">YPIII</strain>
    </source>
</reference>
<dbReference type="KEGG" id="ypy:YPK_3114"/>
<accession>A0A0H3B4P0</accession>
<dbReference type="PATRIC" id="fig|502800.11.peg.3840"/>
<dbReference type="EMBL" id="CP000950">
    <property type="protein sequence ID" value="ACA69385.1"/>
    <property type="molecule type" value="Genomic_DNA"/>
</dbReference>
<dbReference type="RefSeq" id="WP_012304445.1">
    <property type="nucleotide sequence ID" value="NZ_CP009792.1"/>
</dbReference>